<accession>A0A9X9PZB2</accession>
<sequence>KNLPILLFPLPSCYTERGFLPNLKGNILSEMSLLRES</sequence>
<evidence type="ECO:0000313" key="1">
    <source>
        <dbReference type="EMBL" id="VCW78639.1"/>
    </source>
</evidence>
<comment type="caution">
    <text evidence="1">The sequence shown here is derived from an EMBL/GenBank/DDBJ whole genome shotgun (WGS) entry which is preliminary data.</text>
</comment>
<evidence type="ECO:0000313" key="2">
    <source>
        <dbReference type="Proteomes" id="UP000269945"/>
    </source>
</evidence>
<feature type="non-terminal residue" evidence="1">
    <location>
        <position position="1"/>
    </location>
</feature>
<dbReference type="AlphaFoldDB" id="A0A9X9PZB2"/>
<organism evidence="1 2">
    <name type="scientific">Gulo gulo</name>
    <name type="common">Wolverine</name>
    <name type="synonym">Gluton</name>
    <dbReference type="NCBI Taxonomy" id="48420"/>
    <lineage>
        <taxon>Eukaryota</taxon>
        <taxon>Metazoa</taxon>
        <taxon>Chordata</taxon>
        <taxon>Craniata</taxon>
        <taxon>Vertebrata</taxon>
        <taxon>Euteleostomi</taxon>
        <taxon>Mammalia</taxon>
        <taxon>Eutheria</taxon>
        <taxon>Laurasiatheria</taxon>
        <taxon>Carnivora</taxon>
        <taxon>Caniformia</taxon>
        <taxon>Musteloidea</taxon>
        <taxon>Mustelidae</taxon>
        <taxon>Guloninae</taxon>
        <taxon>Gulo</taxon>
    </lineage>
</organism>
<proteinExistence type="predicted"/>
<name>A0A9X9PZB2_GULGU</name>
<reference evidence="1 2" key="1">
    <citation type="submission" date="2018-10" db="EMBL/GenBank/DDBJ databases">
        <authorList>
            <person name="Ekblom R."/>
            <person name="Jareborg N."/>
        </authorList>
    </citation>
    <scope>NUCLEOTIDE SEQUENCE [LARGE SCALE GENOMIC DNA]</scope>
    <source>
        <tissue evidence="1">Muscle</tissue>
    </source>
</reference>
<dbReference type="EMBL" id="CYRY02010433">
    <property type="protein sequence ID" value="VCW78639.1"/>
    <property type="molecule type" value="Genomic_DNA"/>
</dbReference>
<keyword evidence="2" id="KW-1185">Reference proteome</keyword>
<dbReference type="Proteomes" id="UP000269945">
    <property type="component" value="Unassembled WGS sequence"/>
</dbReference>
<protein>
    <submittedName>
        <fullName evidence="1">Uncharacterized protein</fullName>
    </submittedName>
</protein>
<gene>
    <name evidence="1" type="ORF">BN2614_LOCUS5</name>
</gene>